<proteinExistence type="predicted"/>
<evidence type="ECO:0000313" key="1">
    <source>
        <dbReference type="EMBL" id="JAI02082.1"/>
    </source>
</evidence>
<organism evidence="1">
    <name type="scientific">Anguilla anguilla</name>
    <name type="common">European freshwater eel</name>
    <name type="synonym">Muraena anguilla</name>
    <dbReference type="NCBI Taxonomy" id="7936"/>
    <lineage>
        <taxon>Eukaryota</taxon>
        <taxon>Metazoa</taxon>
        <taxon>Chordata</taxon>
        <taxon>Craniata</taxon>
        <taxon>Vertebrata</taxon>
        <taxon>Euteleostomi</taxon>
        <taxon>Actinopterygii</taxon>
        <taxon>Neopterygii</taxon>
        <taxon>Teleostei</taxon>
        <taxon>Anguilliformes</taxon>
        <taxon>Anguillidae</taxon>
        <taxon>Anguilla</taxon>
    </lineage>
</organism>
<name>A0A0E9XI04_ANGAN</name>
<dbReference type="AlphaFoldDB" id="A0A0E9XI04"/>
<accession>A0A0E9XI04</accession>
<reference evidence="1" key="2">
    <citation type="journal article" date="2015" name="Fish Shellfish Immunol.">
        <title>Early steps in the European eel (Anguilla anguilla)-Vibrio vulnificus interaction in the gills: Role of the RtxA13 toxin.</title>
        <authorList>
            <person name="Callol A."/>
            <person name="Pajuelo D."/>
            <person name="Ebbesson L."/>
            <person name="Teles M."/>
            <person name="MacKenzie S."/>
            <person name="Amaro C."/>
        </authorList>
    </citation>
    <scope>NUCLEOTIDE SEQUENCE</scope>
</reference>
<dbReference type="EMBL" id="GBXM01006496">
    <property type="protein sequence ID" value="JAI02082.1"/>
    <property type="molecule type" value="Transcribed_RNA"/>
</dbReference>
<sequence length="68" mass="7664">MMYWVNSLVPCPPPYRFLPGETQSSSHVTEIGAVKTGGPPTVPKIPQQYYCLSQELSPTDLYTFTRRT</sequence>
<reference evidence="1" key="1">
    <citation type="submission" date="2014-11" db="EMBL/GenBank/DDBJ databases">
        <authorList>
            <person name="Amaro Gonzalez C."/>
        </authorList>
    </citation>
    <scope>NUCLEOTIDE SEQUENCE</scope>
</reference>
<protein>
    <submittedName>
        <fullName evidence="1">Uncharacterized protein</fullName>
    </submittedName>
</protein>